<dbReference type="CDD" id="cd00403">
    <property type="entry name" value="Ribosomal_L1"/>
    <property type="match status" value="1"/>
</dbReference>
<protein>
    <recommendedName>
        <fullName evidence="4">CL1</fullName>
    </recommendedName>
</protein>
<dbReference type="Proteomes" id="UP001237642">
    <property type="component" value="Unassembled WGS sequence"/>
</dbReference>
<dbReference type="InterPro" id="IPR028364">
    <property type="entry name" value="Ribosomal_uL1/biogenesis"/>
</dbReference>
<dbReference type="InterPro" id="IPR016095">
    <property type="entry name" value="Ribosomal_uL1_3-a/b-sand"/>
</dbReference>
<feature type="compositionally biased region" description="Polar residues" evidence="5">
    <location>
        <begin position="54"/>
        <end position="65"/>
    </location>
</feature>
<dbReference type="PANTHER" id="PTHR36427">
    <property type="entry name" value="54S RIBOSOMAL PROTEIN L1, MITOCHONDRIAL"/>
    <property type="match status" value="1"/>
</dbReference>
<proteinExistence type="inferred from homology"/>
<reference evidence="6" key="1">
    <citation type="submission" date="2023-02" db="EMBL/GenBank/DDBJ databases">
        <title>Genome of toxic invasive species Heracleum sosnowskyi carries increased number of genes despite the absence of recent whole-genome duplications.</title>
        <authorList>
            <person name="Schelkunov M."/>
            <person name="Shtratnikova V."/>
            <person name="Makarenko M."/>
            <person name="Klepikova A."/>
            <person name="Omelchenko D."/>
            <person name="Novikova G."/>
            <person name="Obukhova E."/>
            <person name="Bogdanov V."/>
            <person name="Penin A."/>
            <person name="Logacheva M."/>
        </authorList>
    </citation>
    <scope>NUCLEOTIDE SEQUENCE</scope>
    <source>
        <strain evidence="6">Hsosn_3</strain>
        <tissue evidence="6">Leaf</tissue>
    </source>
</reference>
<keyword evidence="7" id="KW-1185">Reference proteome</keyword>
<dbReference type="InterPro" id="IPR023674">
    <property type="entry name" value="Ribosomal_uL1-like"/>
</dbReference>
<dbReference type="GO" id="GO:0005840">
    <property type="term" value="C:ribosome"/>
    <property type="evidence" value="ECO:0007669"/>
    <property type="project" value="UniProtKB-KW"/>
</dbReference>
<evidence type="ECO:0000256" key="2">
    <source>
        <dbReference type="ARBA" id="ARBA00022980"/>
    </source>
</evidence>
<name>A0AAD8NE33_9APIA</name>
<evidence type="ECO:0000313" key="7">
    <source>
        <dbReference type="Proteomes" id="UP001237642"/>
    </source>
</evidence>
<comment type="similarity">
    <text evidence="1">Belongs to the universal ribosomal protein uL1 family.</text>
</comment>
<keyword evidence="2 6" id="KW-0689">Ribosomal protein</keyword>
<evidence type="ECO:0000313" key="6">
    <source>
        <dbReference type="EMBL" id="KAK1404881.1"/>
    </source>
</evidence>
<dbReference type="Gene3D" id="3.30.190.20">
    <property type="match status" value="1"/>
</dbReference>
<dbReference type="SUPFAM" id="SSF56808">
    <property type="entry name" value="Ribosomal protein L1"/>
    <property type="match status" value="1"/>
</dbReference>
<feature type="region of interest" description="Disordered" evidence="5">
    <location>
        <begin position="32"/>
        <end position="100"/>
    </location>
</feature>
<dbReference type="Gene3D" id="3.40.50.790">
    <property type="match status" value="1"/>
</dbReference>
<dbReference type="PANTHER" id="PTHR36427:SF4">
    <property type="entry name" value="RIBOSOMAL PROTEIN L1P_L10E FAMILY"/>
    <property type="match status" value="1"/>
</dbReference>
<sequence length="429" mass="47830">MAAIKHLISQSRTNFFPLTHLLRSHTSFRSLCSQIDSPPPNPNPNESQPLEPSRFSQPVVPQSISYPVKPKPEPTEQKNPNYNQDSQFRGSEGGNGGENVGAWNREDFRYVKDMANTVSYPSRVAPLPEDRKFESNVSEENLEMRKRESEERVRKRVFRIYEEEKLPFPTLIKQDGEKKTKEKVVYDLKEAIHLLKANTKCQFDETLEAHVKMTPDLRRTDLKLIGTASLPHGTGKPVRIAVFAEGGAADEARAAGADVVGGEDLIEGIKNGSIKVDFDKCISTPQLMSRVSKEISKILRRSTPNAKDGTVTTDLSRVVREAKQNVNFRKDKSAIVHVGLGKVSFSEDALRENVGAFVNALLLAKPAGLKKSSKFAGYVGTFHLCSTMGRSYPISIQSLSIAADRYNKTQMRKLVFLFIEGIQISLVLV</sequence>
<gene>
    <name evidence="6" type="ORF">POM88_004486</name>
</gene>
<keyword evidence="3" id="KW-0687">Ribonucleoprotein</keyword>
<dbReference type="FunFam" id="3.40.50.790:FF:000001">
    <property type="entry name" value="50S ribosomal protein L1"/>
    <property type="match status" value="1"/>
</dbReference>
<reference evidence="6" key="2">
    <citation type="submission" date="2023-05" db="EMBL/GenBank/DDBJ databases">
        <authorList>
            <person name="Schelkunov M.I."/>
        </authorList>
    </citation>
    <scope>NUCLEOTIDE SEQUENCE</scope>
    <source>
        <strain evidence="6">Hsosn_3</strain>
        <tissue evidence="6">Leaf</tissue>
    </source>
</reference>
<evidence type="ECO:0000256" key="4">
    <source>
        <dbReference type="ARBA" id="ARBA00082680"/>
    </source>
</evidence>
<dbReference type="Pfam" id="PF00687">
    <property type="entry name" value="Ribosomal_L1"/>
    <property type="match status" value="1"/>
</dbReference>
<dbReference type="AlphaFoldDB" id="A0AAD8NE33"/>
<dbReference type="GO" id="GO:1990904">
    <property type="term" value="C:ribonucleoprotein complex"/>
    <property type="evidence" value="ECO:0007669"/>
    <property type="project" value="UniProtKB-KW"/>
</dbReference>
<dbReference type="EMBL" id="JAUIZM010000001">
    <property type="protein sequence ID" value="KAK1404881.1"/>
    <property type="molecule type" value="Genomic_DNA"/>
</dbReference>
<feature type="compositionally biased region" description="Low complexity" evidence="5">
    <location>
        <begin position="44"/>
        <end position="53"/>
    </location>
</feature>
<organism evidence="6 7">
    <name type="scientific">Heracleum sosnowskyi</name>
    <dbReference type="NCBI Taxonomy" id="360622"/>
    <lineage>
        <taxon>Eukaryota</taxon>
        <taxon>Viridiplantae</taxon>
        <taxon>Streptophyta</taxon>
        <taxon>Embryophyta</taxon>
        <taxon>Tracheophyta</taxon>
        <taxon>Spermatophyta</taxon>
        <taxon>Magnoliopsida</taxon>
        <taxon>eudicotyledons</taxon>
        <taxon>Gunneridae</taxon>
        <taxon>Pentapetalae</taxon>
        <taxon>asterids</taxon>
        <taxon>campanulids</taxon>
        <taxon>Apiales</taxon>
        <taxon>Apiaceae</taxon>
        <taxon>Apioideae</taxon>
        <taxon>apioid superclade</taxon>
        <taxon>Tordylieae</taxon>
        <taxon>Tordyliinae</taxon>
        <taxon>Heracleum</taxon>
    </lineage>
</organism>
<comment type="caution">
    <text evidence="6">The sequence shown here is derived from an EMBL/GenBank/DDBJ whole genome shotgun (WGS) entry which is preliminary data.</text>
</comment>
<evidence type="ECO:0000256" key="5">
    <source>
        <dbReference type="SAM" id="MobiDB-lite"/>
    </source>
</evidence>
<feature type="compositionally biased region" description="Polar residues" evidence="5">
    <location>
        <begin position="77"/>
        <end position="89"/>
    </location>
</feature>
<evidence type="ECO:0000256" key="1">
    <source>
        <dbReference type="ARBA" id="ARBA00010531"/>
    </source>
</evidence>
<evidence type="ECO:0000256" key="3">
    <source>
        <dbReference type="ARBA" id="ARBA00023274"/>
    </source>
</evidence>
<accession>A0AAD8NE33</accession>